<protein>
    <recommendedName>
        <fullName evidence="9">Periplasmic chaperone PpiD</fullName>
    </recommendedName>
    <alternativeName>
        <fullName evidence="10">Periplasmic folding chaperone</fullName>
    </alternativeName>
</protein>
<evidence type="ECO:0000256" key="9">
    <source>
        <dbReference type="ARBA" id="ARBA00040743"/>
    </source>
</evidence>
<dbReference type="EMBL" id="CP013926">
    <property type="protein sequence ID" value="AMJ75065.1"/>
    <property type="molecule type" value="Genomic_DNA"/>
</dbReference>
<dbReference type="EMBL" id="JAUOQI010000006">
    <property type="protein sequence ID" value="MDO6577751.1"/>
    <property type="molecule type" value="Genomic_DNA"/>
</dbReference>
<dbReference type="RefSeq" id="WP_057790628.1">
    <property type="nucleotide sequence ID" value="NZ_CAXIBE010000005.1"/>
</dbReference>
<dbReference type="SUPFAM" id="SSF54534">
    <property type="entry name" value="FKBP-like"/>
    <property type="match status" value="1"/>
</dbReference>
<evidence type="ECO:0000256" key="5">
    <source>
        <dbReference type="ARBA" id="ARBA00022989"/>
    </source>
</evidence>
<evidence type="ECO:0000256" key="12">
    <source>
        <dbReference type="SAM" id="Phobius"/>
    </source>
</evidence>
<organism evidence="15 17">
    <name type="scientific">Alteromonas stellipolaris</name>
    <dbReference type="NCBI Taxonomy" id="233316"/>
    <lineage>
        <taxon>Bacteria</taxon>
        <taxon>Pseudomonadati</taxon>
        <taxon>Pseudomonadota</taxon>
        <taxon>Gammaproteobacteria</taxon>
        <taxon>Alteromonadales</taxon>
        <taxon>Alteromonadaceae</taxon>
        <taxon>Alteromonas/Salinimonas group</taxon>
        <taxon>Alteromonas</taxon>
    </lineage>
</organism>
<dbReference type="GO" id="GO:0003755">
    <property type="term" value="F:peptidyl-prolyl cis-trans isomerase activity"/>
    <property type="evidence" value="ECO:0007669"/>
    <property type="project" value="UniProtKB-KW"/>
</dbReference>
<evidence type="ECO:0000313" key="15">
    <source>
        <dbReference type="EMBL" id="MDO6577751.1"/>
    </source>
</evidence>
<evidence type="ECO:0000256" key="8">
    <source>
        <dbReference type="ARBA" id="ARBA00038408"/>
    </source>
</evidence>
<evidence type="ECO:0000256" key="2">
    <source>
        <dbReference type="ARBA" id="ARBA00022475"/>
    </source>
</evidence>
<dbReference type="KEGG" id="asq:AVL57_14500"/>
<dbReference type="Proteomes" id="UP001170717">
    <property type="component" value="Unassembled WGS sequence"/>
</dbReference>
<dbReference type="PROSITE" id="PS50198">
    <property type="entry name" value="PPIC_PPIASE_2"/>
    <property type="match status" value="1"/>
</dbReference>
<dbReference type="Gene3D" id="3.10.50.40">
    <property type="match status" value="1"/>
</dbReference>
<comment type="similarity">
    <text evidence="8">Belongs to the PpiD chaperone family.</text>
</comment>
<keyword evidence="4 12" id="KW-0812">Transmembrane</keyword>
<evidence type="ECO:0000313" key="16">
    <source>
        <dbReference type="Proteomes" id="UP000056750"/>
    </source>
</evidence>
<dbReference type="InterPro" id="IPR000297">
    <property type="entry name" value="PPIase_PpiC"/>
</dbReference>
<feature type="domain" description="PpiC" evidence="13">
    <location>
        <begin position="268"/>
        <end position="366"/>
    </location>
</feature>
<feature type="transmembrane region" description="Helical" evidence="12">
    <location>
        <begin position="12"/>
        <end position="34"/>
    </location>
</feature>
<keyword evidence="3" id="KW-0997">Cell inner membrane</keyword>
<reference evidence="14 16" key="1">
    <citation type="submission" date="2015-12" db="EMBL/GenBank/DDBJ databases">
        <title>Intraspecies pangenome expansion in the marine bacterium Alteromonas.</title>
        <authorList>
            <person name="Lopez-Perez M."/>
            <person name="Rodriguez-Valera F."/>
        </authorList>
    </citation>
    <scope>NUCLEOTIDE SEQUENCE [LARGE SCALE GENOMIC DNA]</scope>
    <source>
        <strain evidence="14 16">LMG 21861</strain>
    </source>
</reference>
<dbReference type="PANTHER" id="PTHR47529">
    <property type="entry name" value="PEPTIDYL-PROLYL CIS-TRANS ISOMERASE D"/>
    <property type="match status" value="1"/>
</dbReference>
<keyword evidence="11" id="KW-0697">Rotamase</keyword>
<dbReference type="InterPro" id="IPR046357">
    <property type="entry name" value="PPIase_dom_sf"/>
</dbReference>
<evidence type="ECO:0000256" key="6">
    <source>
        <dbReference type="ARBA" id="ARBA00023136"/>
    </source>
</evidence>
<dbReference type="Proteomes" id="UP000056750">
    <property type="component" value="Chromosome"/>
</dbReference>
<evidence type="ECO:0000256" key="4">
    <source>
        <dbReference type="ARBA" id="ARBA00022692"/>
    </source>
</evidence>
<keyword evidence="7" id="KW-0143">Chaperone</keyword>
<accession>A0AAW7Z488</accession>
<dbReference type="GO" id="GO:0005886">
    <property type="term" value="C:plasma membrane"/>
    <property type="evidence" value="ECO:0007669"/>
    <property type="project" value="UniProtKB-SubCell"/>
</dbReference>
<keyword evidence="2" id="KW-1003">Cell membrane</keyword>
<dbReference type="SUPFAM" id="SSF109998">
    <property type="entry name" value="Triger factor/SurA peptide-binding domain-like"/>
    <property type="match status" value="1"/>
</dbReference>
<keyword evidence="5 12" id="KW-1133">Transmembrane helix</keyword>
<keyword evidence="11 14" id="KW-0413">Isomerase</keyword>
<reference evidence="15" key="2">
    <citation type="submission" date="2023-07" db="EMBL/GenBank/DDBJ databases">
        <title>Genome content predicts the carbon catabolic preferences of heterotrophic bacteria.</title>
        <authorList>
            <person name="Gralka M."/>
        </authorList>
    </citation>
    <scope>NUCLEOTIDE SEQUENCE</scope>
    <source>
        <strain evidence="15">F2M12</strain>
    </source>
</reference>
<dbReference type="AlphaFoldDB" id="A0AAW7Z488"/>
<dbReference type="InterPro" id="IPR027304">
    <property type="entry name" value="Trigger_fact/SurA_dom_sf"/>
</dbReference>
<evidence type="ECO:0000256" key="10">
    <source>
        <dbReference type="ARBA" id="ARBA00042775"/>
    </source>
</evidence>
<evidence type="ECO:0000259" key="13">
    <source>
        <dbReference type="PROSITE" id="PS50198"/>
    </source>
</evidence>
<evidence type="ECO:0000256" key="3">
    <source>
        <dbReference type="ARBA" id="ARBA00022519"/>
    </source>
</evidence>
<sequence length="630" mass="69445">MLERIREGSQGPWAMAIIALIVLSFVFAGVGSYLTSSGTTAVATVNGEEISAQELERGYQNQRAQMESQFGESIAQLFSSEQYLSDFRRNVLDRLIAEKLIQQQAQEMGLRVSDAQIRETIVQMPEFQFGGQFDNERFQTILRQNGFQVADFRDYLRIQMTQNQLAAALTNSEFALPGEAERANALQLQTRDAKYVMIDSASFAESVEVTEDDVAEYYNANITAFDTEEQIKLAYVSLTVEDVKSRVSVDDDAVRTYYDNNLSGYGKEEERRVSHILIEAGDDAEAAKAKTQALLNQLNDGADFAELAESSSDDTFSAENGGDLDFITPGMMDDAFDEAVFSLANVGDYTDVVETEFGFHIIKLTELKEAQVQAFEDVKAEIRETLLTDKALEEFFELQNTMAEIAFEVPDTLEDVANAVDLPVQETDLFSRNTVPVDMSSPALAEVAFSSELIDEGVNSDIIELDDETVVVVRVVEHLPQRTQALDEVRDGIVATVKAQKAQEAAESWATGIVDSLKQGESVASTLAEKSLSWETAEAVARSGSTLNRSIVDKLFTLSSEAEKRVDVIATVNGDVAIVELVKVNSAPTLSAEMSESLKPRLAQMQGQRVYQQFIEALRADADVTVSESL</sequence>
<dbReference type="InterPro" id="IPR052029">
    <property type="entry name" value="PpiD_chaperone"/>
</dbReference>
<keyword evidence="16" id="KW-1185">Reference proteome</keyword>
<evidence type="ECO:0000313" key="17">
    <source>
        <dbReference type="Proteomes" id="UP001170717"/>
    </source>
</evidence>
<keyword evidence="6 12" id="KW-0472">Membrane</keyword>
<dbReference type="PANTHER" id="PTHR47529:SF1">
    <property type="entry name" value="PERIPLASMIC CHAPERONE PPID"/>
    <property type="match status" value="1"/>
</dbReference>
<evidence type="ECO:0000256" key="1">
    <source>
        <dbReference type="ARBA" id="ARBA00004382"/>
    </source>
</evidence>
<proteinExistence type="inferred from homology"/>
<dbReference type="Pfam" id="PF13624">
    <property type="entry name" value="SurA_N_3"/>
    <property type="match status" value="1"/>
</dbReference>
<name>A0AAW7Z488_9ALTE</name>
<dbReference type="Gene3D" id="1.10.4030.10">
    <property type="entry name" value="Porin chaperone SurA, peptide-binding domain"/>
    <property type="match status" value="1"/>
</dbReference>
<gene>
    <name evidence="14" type="ORF">AVL57_14500</name>
    <name evidence="15" type="ORF">Q4527_10110</name>
</gene>
<comment type="subcellular location">
    <subcellularLocation>
        <location evidence="1">Cell inner membrane</location>
        <topology evidence="1">Single-pass type II membrane protein</topology>
        <orientation evidence="1">Periplasmic side</orientation>
    </subcellularLocation>
</comment>
<evidence type="ECO:0000313" key="14">
    <source>
        <dbReference type="EMBL" id="AMJ75065.1"/>
    </source>
</evidence>
<dbReference type="Pfam" id="PF13616">
    <property type="entry name" value="Rotamase_3"/>
    <property type="match status" value="1"/>
</dbReference>
<evidence type="ECO:0000256" key="7">
    <source>
        <dbReference type="ARBA" id="ARBA00023186"/>
    </source>
</evidence>
<evidence type="ECO:0000256" key="11">
    <source>
        <dbReference type="PROSITE-ProRule" id="PRU00278"/>
    </source>
</evidence>